<accession>A0A392NX71</accession>
<dbReference type="Proteomes" id="UP000265520">
    <property type="component" value="Unassembled WGS sequence"/>
</dbReference>
<organism evidence="1 2">
    <name type="scientific">Trifolium medium</name>
    <dbReference type="NCBI Taxonomy" id="97028"/>
    <lineage>
        <taxon>Eukaryota</taxon>
        <taxon>Viridiplantae</taxon>
        <taxon>Streptophyta</taxon>
        <taxon>Embryophyta</taxon>
        <taxon>Tracheophyta</taxon>
        <taxon>Spermatophyta</taxon>
        <taxon>Magnoliopsida</taxon>
        <taxon>eudicotyledons</taxon>
        <taxon>Gunneridae</taxon>
        <taxon>Pentapetalae</taxon>
        <taxon>rosids</taxon>
        <taxon>fabids</taxon>
        <taxon>Fabales</taxon>
        <taxon>Fabaceae</taxon>
        <taxon>Papilionoideae</taxon>
        <taxon>50 kb inversion clade</taxon>
        <taxon>NPAAA clade</taxon>
        <taxon>Hologalegina</taxon>
        <taxon>IRL clade</taxon>
        <taxon>Trifolieae</taxon>
        <taxon>Trifolium</taxon>
    </lineage>
</organism>
<gene>
    <name evidence="1" type="ORF">A2U01_0024871</name>
</gene>
<reference evidence="1 2" key="1">
    <citation type="journal article" date="2018" name="Front. Plant Sci.">
        <title>Red Clover (Trifolium pratense) and Zigzag Clover (T. medium) - A Picture of Genomic Similarities and Differences.</title>
        <authorList>
            <person name="Dluhosova J."/>
            <person name="Istvanek J."/>
            <person name="Nedelnik J."/>
            <person name="Repkova J."/>
        </authorList>
    </citation>
    <scope>NUCLEOTIDE SEQUENCE [LARGE SCALE GENOMIC DNA]</scope>
    <source>
        <strain evidence="2">cv. 10/8</strain>
        <tissue evidence="1">Leaf</tissue>
    </source>
</reference>
<comment type="caution">
    <text evidence="1">The sequence shown here is derived from an EMBL/GenBank/DDBJ whole genome shotgun (WGS) entry which is preliminary data.</text>
</comment>
<proteinExistence type="predicted"/>
<dbReference type="PANTHER" id="PTHR31118">
    <property type="entry name" value="CYCLASE-LIKE PROTEIN 2"/>
    <property type="match status" value="1"/>
</dbReference>
<feature type="non-terminal residue" evidence="1">
    <location>
        <position position="44"/>
    </location>
</feature>
<evidence type="ECO:0000313" key="2">
    <source>
        <dbReference type="Proteomes" id="UP000265520"/>
    </source>
</evidence>
<dbReference type="PANTHER" id="PTHR31118:SF12">
    <property type="entry name" value="CYCLASE-LIKE PROTEIN 2"/>
    <property type="match status" value="1"/>
</dbReference>
<dbReference type="GO" id="GO:0019441">
    <property type="term" value="P:L-tryptophan catabolic process to kynurenine"/>
    <property type="evidence" value="ECO:0007669"/>
    <property type="project" value="InterPro"/>
</dbReference>
<dbReference type="InterPro" id="IPR007325">
    <property type="entry name" value="KFase/CYL"/>
</dbReference>
<protein>
    <submittedName>
        <fullName evidence="1">Kynurenine formamidase-like</fullName>
    </submittedName>
</protein>
<name>A0A392NX71_9FABA</name>
<dbReference type="EMBL" id="LXQA010053401">
    <property type="protein sequence ID" value="MCI03830.1"/>
    <property type="molecule type" value="Genomic_DNA"/>
</dbReference>
<keyword evidence="2" id="KW-1185">Reference proteome</keyword>
<dbReference type="GO" id="GO:0004061">
    <property type="term" value="F:arylformamidase activity"/>
    <property type="evidence" value="ECO:0007669"/>
    <property type="project" value="InterPro"/>
</dbReference>
<sequence length="44" mass="4927">MVLFIGLTLLVDVPRISNITAEVMKSLNIPKGVKRVLFRTLNTD</sequence>
<evidence type="ECO:0000313" key="1">
    <source>
        <dbReference type="EMBL" id="MCI03830.1"/>
    </source>
</evidence>
<dbReference type="AlphaFoldDB" id="A0A392NX71"/>